<proteinExistence type="inferred from homology"/>
<gene>
    <name evidence="4" type="primary">TSR2</name>
    <name evidence="4" type="ORF">EC973_007044</name>
</gene>
<organism evidence="4 5">
    <name type="scientific">Apophysomyces ossiformis</name>
    <dbReference type="NCBI Taxonomy" id="679940"/>
    <lineage>
        <taxon>Eukaryota</taxon>
        <taxon>Fungi</taxon>
        <taxon>Fungi incertae sedis</taxon>
        <taxon>Mucoromycota</taxon>
        <taxon>Mucoromycotina</taxon>
        <taxon>Mucoromycetes</taxon>
        <taxon>Mucorales</taxon>
        <taxon>Mucorineae</taxon>
        <taxon>Mucoraceae</taxon>
        <taxon>Apophysomyces</taxon>
    </lineage>
</organism>
<evidence type="ECO:0000313" key="5">
    <source>
        <dbReference type="Proteomes" id="UP000605846"/>
    </source>
</evidence>
<dbReference type="InterPro" id="IPR019398">
    <property type="entry name" value="Pre-rRNA_process_TSR2"/>
</dbReference>
<dbReference type="PANTHER" id="PTHR21250">
    <property type="entry name" value="PRE-RRNA-PROCESSING PROTEIN TSR2 HOMOLOG"/>
    <property type="match status" value="1"/>
</dbReference>
<feature type="compositionally biased region" description="Acidic residues" evidence="3">
    <location>
        <begin position="137"/>
        <end position="162"/>
    </location>
</feature>
<reference evidence="4" key="1">
    <citation type="submission" date="2020-01" db="EMBL/GenBank/DDBJ databases">
        <title>Genome Sequencing of Three Apophysomyces-Like Fungal Strains Confirms a Novel Fungal Genus in the Mucoromycota with divergent Burkholderia-like Endosymbiotic Bacteria.</title>
        <authorList>
            <person name="Stajich J.E."/>
            <person name="Macias A.M."/>
            <person name="Carter-House D."/>
            <person name="Lovett B."/>
            <person name="Kasson L.R."/>
            <person name="Berry K."/>
            <person name="Grigoriev I."/>
            <person name="Chang Y."/>
            <person name="Spatafora J."/>
            <person name="Kasson M.T."/>
        </authorList>
    </citation>
    <scope>NUCLEOTIDE SEQUENCE</scope>
    <source>
        <strain evidence="4">NRRL A-21654</strain>
    </source>
</reference>
<dbReference type="Pfam" id="PF10273">
    <property type="entry name" value="WGG"/>
    <property type="match status" value="1"/>
</dbReference>
<feature type="compositionally biased region" description="Low complexity" evidence="3">
    <location>
        <begin position="118"/>
        <end position="129"/>
    </location>
</feature>
<dbReference type="OrthoDB" id="263560at2759"/>
<feature type="region of interest" description="Disordered" evidence="3">
    <location>
        <begin position="115"/>
        <end position="185"/>
    </location>
</feature>
<evidence type="ECO:0000313" key="4">
    <source>
        <dbReference type="EMBL" id="KAF7727813.1"/>
    </source>
</evidence>
<evidence type="ECO:0000256" key="1">
    <source>
        <dbReference type="ARBA" id="ARBA00006524"/>
    </source>
</evidence>
<keyword evidence="2" id="KW-0698">rRNA processing</keyword>
<protein>
    <submittedName>
        <fullName evidence="4">rRNA accumulation- protein</fullName>
    </submittedName>
</protein>
<keyword evidence="5" id="KW-1185">Reference proteome</keyword>
<accession>A0A8H7BQ96</accession>
<dbReference type="AlphaFoldDB" id="A0A8H7BQ96"/>
<dbReference type="GO" id="GO:0006364">
    <property type="term" value="P:rRNA processing"/>
    <property type="evidence" value="ECO:0007669"/>
    <property type="project" value="UniProtKB-KW"/>
</dbReference>
<sequence>MAAPAPQPHPNKVAFHEGVRYIFESWTALTLAVEQDWGGVESADKREWMIDTIVDYFDKNGKKLDIEDIEDILIQIMNDEFHTMLEDDSAYLVAKHTVDLFHQCIKGNLTEVERLRTKQQSRSQTAASSRAKKEGDDSSDEGEDENDNDDEDDEDMDMDEDAGPSSRPPRGPIVDEDGWETVRRR</sequence>
<comment type="caution">
    <text evidence="4">The sequence shown here is derived from an EMBL/GenBank/DDBJ whole genome shotgun (WGS) entry which is preliminary data.</text>
</comment>
<evidence type="ECO:0000256" key="2">
    <source>
        <dbReference type="ARBA" id="ARBA00022552"/>
    </source>
</evidence>
<evidence type="ECO:0000256" key="3">
    <source>
        <dbReference type="SAM" id="MobiDB-lite"/>
    </source>
</evidence>
<dbReference type="Proteomes" id="UP000605846">
    <property type="component" value="Unassembled WGS sequence"/>
</dbReference>
<comment type="similarity">
    <text evidence="1">Belongs to the TSR2 family.</text>
</comment>
<name>A0A8H7BQ96_9FUNG</name>
<dbReference type="EMBL" id="JABAYA010000049">
    <property type="protein sequence ID" value="KAF7727813.1"/>
    <property type="molecule type" value="Genomic_DNA"/>
</dbReference>